<dbReference type="HOGENOM" id="CLU_073842_1_0_2"/>
<dbReference type="Proteomes" id="UP000013307">
    <property type="component" value="Chromosome"/>
</dbReference>
<sequence length="180" mass="20679">MHDIEILELEEDELIKALSEYLKEKGVSNDVLNHTFTVLDSALRIANRMKLSDEQRKLIIAGAMLHDVGRSLSHGMDHAVLGAEILRKDGFDDRIIKIVERHIGAGLTAKEAKKFGLPERDYIPETLEEKLVALADNLVAGDRILRKEEYIRHIKQKFRDEKEVLDRHLALLNEFEEFVD</sequence>
<dbReference type="GeneID" id="15392111"/>
<dbReference type="SMART" id="SM00471">
    <property type="entry name" value="HDc"/>
    <property type="match status" value="1"/>
</dbReference>
<dbReference type="PANTHER" id="PTHR38659">
    <property type="entry name" value="METAL-DEPENDENT PHOSPHOHYDROLASE"/>
    <property type="match status" value="1"/>
</dbReference>
<dbReference type="STRING" id="387631.Asulf_00465"/>
<proteinExistence type="predicted"/>
<dbReference type="PANTHER" id="PTHR38659:SF2">
    <property type="entry name" value="HDIG DOMAIN PROTEIN"/>
    <property type="match status" value="1"/>
</dbReference>
<evidence type="ECO:0000259" key="1">
    <source>
        <dbReference type="PROSITE" id="PS51831"/>
    </source>
</evidence>
<dbReference type="Gene3D" id="1.10.3210.10">
    <property type="entry name" value="Hypothetical protein af1432"/>
    <property type="match status" value="1"/>
</dbReference>
<keyword evidence="3" id="KW-1185">Reference proteome</keyword>
<name>N0BE53_9EURY</name>
<dbReference type="InterPro" id="IPR006675">
    <property type="entry name" value="HDIG_dom"/>
</dbReference>
<dbReference type="InterPro" id="IPR003607">
    <property type="entry name" value="HD/PDEase_dom"/>
</dbReference>
<dbReference type="PROSITE" id="PS51831">
    <property type="entry name" value="HD"/>
    <property type="match status" value="1"/>
</dbReference>
<protein>
    <submittedName>
        <fullName evidence="2">Putative domain HDIG</fullName>
    </submittedName>
</protein>
<accession>N0BE53</accession>
<gene>
    <name evidence="2" type="ORF">Asulf_00465</name>
</gene>
<organism evidence="2 3">
    <name type="scientific">Archaeoglobus sulfaticallidus PM70-1</name>
    <dbReference type="NCBI Taxonomy" id="387631"/>
    <lineage>
        <taxon>Archaea</taxon>
        <taxon>Methanobacteriati</taxon>
        <taxon>Methanobacteriota</taxon>
        <taxon>Archaeoglobi</taxon>
        <taxon>Archaeoglobales</taxon>
        <taxon>Archaeoglobaceae</taxon>
        <taxon>Archaeoglobus</taxon>
    </lineage>
</organism>
<dbReference type="SUPFAM" id="SSF109604">
    <property type="entry name" value="HD-domain/PDEase-like"/>
    <property type="match status" value="1"/>
</dbReference>
<dbReference type="KEGG" id="ast:Asulf_00465"/>
<dbReference type="AlphaFoldDB" id="N0BE53"/>
<reference evidence="2 3" key="1">
    <citation type="journal article" date="2013" name="Genome Announc.">
        <title>Complete Genome Sequence of the Thermophilic and Facultatively Chemolithoautotrophic Sulfate Reducer Archaeoglobus sulfaticallidus Strain PM70-1T.</title>
        <authorList>
            <person name="Stokke R."/>
            <person name="Hocking W.P."/>
            <person name="Steinsbu B.O."/>
            <person name="Steen I.H."/>
        </authorList>
    </citation>
    <scope>NUCLEOTIDE SEQUENCE [LARGE SCALE GENOMIC DNA]</scope>
    <source>
        <strain evidence="2">PM70-1</strain>
    </source>
</reference>
<dbReference type="Pfam" id="PF01966">
    <property type="entry name" value="HD"/>
    <property type="match status" value="1"/>
</dbReference>
<dbReference type="eggNOG" id="arCOG01858">
    <property type="taxonomic scope" value="Archaea"/>
</dbReference>
<dbReference type="EMBL" id="CP005290">
    <property type="protein sequence ID" value="AGK60492.1"/>
    <property type="molecule type" value="Genomic_DNA"/>
</dbReference>
<feature type="domain" description="HD" evidence="1">
    <location>
        <begin position="31"/>
        <end position="141"/>
    </location>
</feature>
<evidence type="ECO:0000313" key="3">
    <source>
        <dbReference type="Proteomes" id="UP000013307"/>
    </source>
</evidence>
<dbReference type="RefSeq" id="WP_015590091.1">
    <property type="nucleotide sequence ID" value="NC_021169.1"/>
</dbReference>
<dbReference type="InterPro" id="IPR006674">
    <property type="entry name" value="HD_domain"/>
</dbReference>
<dbReference type="CDD" id="cd00077">
    <property type="entry name" value="HDc"/>
    <property type="match status" value="1"/>
</dbReference>
<dbReference type="NCBIfam" id="TIGR00277">
    <property type="entry name" value="HDIG"/>
    <property type="match status" value="1"/>
</dbReference>
<dbReference type="OrthoDB" id="52832at2157"/>
<evidence type="ECO:0000313" key="2">
    <source>
        <dbReference type="EMBL" id="AGK60492.1"/>
    </source>
</evidence>